<comment type="subcellular location">
    <subcellularLocation>
        <location evidence="9">Cytoplasm</location>
        <location evidence="9">P-body</location>
    </subcellularLocation>
    <subcellularLocation>
        <location evidence="9">Nucleus</location>
    </subcellularLocation>
    <text evidence="9">Shuttles between nucleus and cytoplasm.</text>
</comment>
<comment type="catalytic activity">
    <reaction evidence="1 9">
        <text>Exonucleolytic cleavage of poly(A) to 5'-AMP.</text>
        <dbReference type="EC" id="3.1.13.4"/>
    </reaction>
</comment>
<dbReference type="EC" id="3.1.13.4" evidence="9"/>
<protein>
    <recommendedName>
        <fullName evidence="9">PAN2-PAN3 deadenylation complex catalytic subunit PAN2</fullName>
        <ecNumber evidence="9">3.1.13.4</ecNumber>
    </recommendedName>
    <alternativeName>
        <fullName evidence="9">PAB1P-dependent poly(A)-specific ribonuclease</fullName>
    </alternativeName>
    <alternativeName>
        <fullName evidence="9">Poly(A)-nuclease deadenylation complex subunit 2</fullName>
        <shortName evidence="9">PAN deadenylation complex subunit 2</shortName>
    </alternativeName>
</protein>
<dbReference type="PANTHER" id="PTHR15728:SF0">
    <property type="entry name" value="PAN2-PAN3 DEADENYLATION COMPLEX CATALYTIC SUBUNIT PAN2"/>
    <property type="match status" value="1"/>
</dbReference>
<keyword evidence="8 9" id="KW-0539">Nucleus</keyword>
<evidence type="ECO:0000313" key="11">
    <source>
        <dbReference type="EMBL" id="VVC42451.1"/>
    </source>
</evidence>
<accession>A0A5E4NJB0</accession>
<comment type="similarity">
    <text evidence="9">Belongs to the peptidase C19 family. PAN2 subfamily.</text>
</comment>
<dbReference type="InterPro" id="IPR030843">
    <property type="entry name" value="PAN2"/>
</dbReference>
<dbReference type="OrthoDB" id="16516at2759"/>
<dbReference type="EMBL" id="CABPRJ010001953">
    <property type="protein sequence ID" value="VVC42451.1"/>
    <property type="molecule type" value="Genomic_DNA"/>
</dbReference>
<feature type="binding site" evidence="9">
    <location>
        <position position="1157"/>
    </location>
    <ligand>
        <name>a divalent metal cation</name>
        <dbReference type="ChEBI" id="CHEBI:60240"/>
        <note>catalytic</note>
    </ligand>
</feature>
<dbReference type="InterPro" id="IPR012337">
    <property type="entry name" value="RNaseH-like_sf"/>
</dbReference>
<feature type="domain" description="USP" evidence="10">
    <location>
        <begin position="507"/>
        <end position="944"/>
    </location>
</feature>
<evidence type="ECO:0000256" key="2">
    <source>
        <dbReference type="ARBA" id="ARBA00022490"/>
    </source>
</evidence>
<keyword evidence="2 9" id="KW-0963">Cytoplasm</keyword>
<dbReference type="GO" id="GO:0003676">
    <property type="term" value="F:nucleic acid binding"/>
    <property type="evidence" value="ECO:0007669"/>
    <property type="project" value="InterPro"/>
</dbReference>
<dbReference type="FunFam" id="3.30.420.10:FF:000011">
    <property type="entry name" value="PAN2-PAN3 deadenylation complex catalytic subunit PAN2"/>
    <property type="match status" value="1"/>
</dbReference>
<comment type="cofactor">
    <cofactor evidence="9">
        <name>a divalent metal cation</name>
        <dbReference type="ChEBI" id="CHEBI:60240"/>
    </cofactor>
    <text evidence="9">Binds 2 metal cations per subunit in the catalytic exonuclease domain.</text>
</comment>
<dbReference type="SUPFAM" id="SSF50978">
    <property type="entry name" value="WD40 repeat-like"/>
    <property type="match status" value="1"/>
</dbReference>
<dbReference type="GO" id="GO:0004535">
    <property type="term" value="F:poly(A)-specific ribonuclease activity"/>
    <property type="evidence" value="ECO:0007669"/>
    <property type="project" value="UniProtKB-UniRule"/>
</dbReference>
<dbReference type="InterPro" id="IPR048841">
    <property type="entry name" value="PAN2_N"/>
</dbReference>
<feature type="binding site" evidence="9">
    <location>
        <position position="996"/>
    </location>
    <ligand>
        <name>a divalent metal cation</name>
        <dbReference type="ChEBI" id="CHEBI:60240"/>
        <note>catalytic</note>
    </ligand>
</feature>
<evidence type="ECO:0000256" key="8">
    <source>
        <dbReference type="ARBA" id="ARBA00023242"/>
    </source>
</evidence>
<dbReference type="GO" id="GO:0006508">
    <property type="term" value="P:proteolysis"/>
    <property type="evidence" value="ECO:0007669"/>
    <property type="project" value="UniProtKB-KW"/>
</dbReference>
<dbReference type="InterPro" id="IPR015943">
    <property type="entry name" value="WD40/YVTN_repeat-like_dom_sf"/>
</dbReference>
<dbReference type="InterPro" id="IPR028889">
    <property type="entry name" value="USP"/>
</dbReference>
<dbReference type="Pfam" id="PF00929">
    <property type="entry name" value="RNase_T"/>
    <property type="match status" value="1"/>
</dbReference>
<feature type="binding site" evidence="9">
    <location>
        <position position="998"/>
    </location>
    <ligand>
        <name>a divalent metal cation</name>
        <dbReference type="ChEBI" id="CHEBI:60240"/>
        <note>catalytic</note>
    </ligand>
</feature>
<comment type="domain">
    <text evidence="9">The linker, or PAN3 interaction domain (PID), between the WD40 repeats and the pseudo-UCH domain mediates interaction with PAN3.</text>
</comment>
<dbReference type="Pfam" id="PF13423">
    <property type="entry name" value="UCH_1"/>
    <property type="match status" value="1"/>
</dbReference>
<keyword evidence="11" id="KW-0645">Protease</keyword>
<dbReference type="PANTHER" id="PTHR15728">
    <property type="entry name" value="DEADENYLATION COMPLEX CATALYTIC SUBUNIT PAN2"/>
    <property type="match status" value="1"/>
</dbReference>
<evidence type="ECO:0000256" key="4">
    <source>
        <dbReference type="ARBA" id="ARBA00022722"/>
    </source>
</evidence>
<gene>
    <name evidence="9" type="primary">PAN2</name>
    <name evidence="11" type="ORF">CINCED_3A024525</name>
</gene>
<dbReference type="SUPFAM" id="SSF54001">
    <property type="entry name" value="Cysteine proteinases"/>
    <property type="match status" value="1"/>
</dbReference>
<keyword evidence="5 9" id="KW-0479">Metal-binding</keyword>
<dbReference type="InterPro" id="IPR036397">
    <property type="entry name" value="RNaseH_sf"/>
</dbReference>
<reference evidence="11 12" key="1">
    <citation type="submission" date="2019-08" db="EMBL/GenBank/DDBJ databases">
        <authorList>
            <person name="Alioto T."/>
            <person name="Alioto T."/>
            <person name="Gomez Garrido J."/>
        </authorList>
    </citation>
    <scope>NUCLEOTIDE SEQUENCE [LARGE SCALE GENOMIC DNA]</scope>
</reference>
<dbReference type="SUPFAM" id="SSF53098">
    <property type="entry name" value="Ribonuclease H-like"/>
    <property type="match status" value="1"/>
</dbReference>
<dbReference type="Gene3D" id="3.90.70.10">
    <property type="entry name" value="Cysteine proteinases"/>
    <property type="match status" value="1"/>
</dbReference>
<evidence type="ECO:0000256" key="3">
    <source>
        <dbReference type="ARBA" id="ARBA00022664"/>
    </source>
</evidence>
<dbReference type="GO" id="GO:0005634">
    <property type="term" value="C:nucleus"/>
    <property type="evidence" value="ECO:0007669"/>
    <property type="project" value="UniProtKB-SubCell"/>
</dbReference>
<comment type="domain">
    <text evidence="9">Contains a pseudo-UCH domain. This ubiquitin C-terminal hydrolase (UCH)-like or ubiquitin specific protease (USP)-like domain is predicted to be catalytically inactive because it lacks the active site catalytic triad characteristic of thiol proteases, with residues at the equivalent structural positions that are incompatible with catalysis, and it cannot bind ubiquitin. It functions as a structural scaffold for intra- and intermolecular interactions in the complex.</text>
</comment>
<comment type="function">
    <text evidence="9">Catalytic subunit of the poly(A)-nuclease (PAN) deadenylation complex, one of two cytoplasmic mRNA deadenylases involved in general and miRNA-mediated mRNA turnover. PAN specifically shortens poly(A) tails of RNA and the activity is stimulated by poly(A)-binding protein (PABP). PAN deadenylation is followed by rapid degradation of the shortened mRNA tails by the CCR4-NOT complex. Deadenylated mRNAs are then degraded by two alternative mechanisms, namely exosome-mediated 3'-5' exonucleolytic degradation, or deadenlyation-dependent mRNA decaping and subsequent 5'-3' exonucleolytic degradation by XRN1.</text>
</comment>
<dbReference type="GO" id="GO:0010606">
    <property type="term" value="P:positive regulation of cytoplasmic mRNA processing body assembly"/>
    <property type="evidence" value="ECO:0007669"/>
    <property type="project" value="UniProtKB-UniRule"/>
</dbReference>
<dbReference type="SMART" id="SM00479">
    <property type="entry name" value="EXOIII"/>
    <property type="match status" value="1"/>
</dbReference>
<dbReference type="PROSITE" id="PS50235">
    <property type="entry name" value="USP_3"/>
    <property type="match status" value="1"/>
</dbReference>
<dbReference type="InterPro" id="IPR036322">
    <property type="entry name" value="WD40_repeat_dom_sf"/>
</dbReference>
<dbReference type="FunFam" id="2.130.10.10:FF:000421">
    <property type="entry name" value="PAN2-PAN3 deadenylation complex catalytic subunit PAN2"/>
    <property type="match status" value="1"/>
</dbReference>
<keyword evidence="4 9" id="KW-0540">Nuclease</keyword>
<keyword evidence="6 9" id="KW-0378">Hydrolase</keyword>
<dbReference type="InterPro" id="IPR050785">
    <property type="entry name" value="PAN2-PAN3_catalytic_subunit"/>
</dbReference>
<evidence type="ECO:0000259" key="10">
    <source>
        <dbReference type="PROSITE" id="PS50235"/>
    </source>
</evidence>
<proteinExistence type="inferred from homology"/>
<dbReference type="GO" id="GO:0000932">
    <property type="term" value="C:P-body"/>
    <property type="evidence" value="ECO:0007669"/>
    <property type="project" value="UniProtKB-SubCell"/>
</dbReference>
<name>A0A5E4NJB0_9HEMI</name>
<feature type="binding site" evidence="9">
    <location>
        <position position="1105"/>
    </location>
    <ligand>
        <name>a divalent metal cation</name>
        <dbReference type="ChEBI" id="CHEBI:60240"/>
        <note>catalytic</note>
    </ligand>
</feature>
<dbReference type="Gene3D" id="2.130.10.10">
    <property type="entry name" value="YVTN repeat-like/Quinoprotein amine dehydrogenase"/>
    <property type="match status" value="1"/>
</dbReference>
<dbReference type="Gene3D" id="3.30.420.10">
    <property type="entry name" value="Ribonuclease H-like superfamily/Ribonuclease H"/>
    <property type="match status" value="1"/>
</dbReference>
<dbReference type="Proteomes" id="UP000325440">
    <property type="component" value="Unassembled WGS sequence"/>
</dbReference>
<dbReference type="GO" id="GO:0008233">
    <property type="term" value="F:peptidase activity"/>
    <property type="evidence" value="ECO:0007669"/>
    <property type="project" value="UniProtKB-KW"/>
</dbReference>
<dbReference type="GO" id="GO:0006397">
    <property type="term" value="P:mRNA processing"/>
    <property type="evidence" value="ECO:0007669"/>
    <property type="project" value="UniProtKB-KW"/>
</dbReference>
<evidence type="ECO:0000256" key="5">
    <source>
        <dbReference type="ARBA" id="ARBA00022723"/>
    </source>
</evidence>
<comment type="activity regulation">
    <text evidence="9">Positively regulated by the regulatory subunit PAN3.</text>
</comment>
<dbReference type="AlphaFoldDB" id="A0A5E4NJB0"/>
<evidence type="ECO:0000256" key="1">
    <source>
        <dbReference type="ARBA" id="ARBA00001663"/>
    </source>
</evidence>
<dbReference type="GO" id="GO:0046872">
    <property type="term" value="F:metal ion binding"/>
    <property type="evidence" value="ECO:0007669"/>
    <property type="project" value="UniProtKB-KW"/>
</dbReference>
<organism evidence="11 12">
    <name type="scientific">Cinara cedri</name>
    <dbReference type="NCBI Taxonomy" id="506608"/>
    <lineage>
        <taxon>Eukaryota</taxon>
        <taxon>Metazoa</taxon>
        <taxon>Ecdysozoa</taxon>
        <taxon>Arthropoda</taxon>
        <taxon>Hexapoda</taxon>
        <taxon>Insecta</taxon>
        <taxon>Pterygota</taxon>
        <taxon>Neoptera</taxon>
        <taxon>Paraneoptera</taxon>
        <taxon>Hemiptera</taxon>
        <taxon>Sternorrhyncha</taxon>
        <taxon>Aphidomorpha</taxon>
        <taxon>Aphidoidea</taxon>
        <taxon>Aphididae</taxon>
        <taxon>Lachninae</taxon>
        <taxon>Cinara</taxon>
    </lineage>
</organism>
<keyword evidence="12" id="KW-1185">Reference proteome</keyword>
<evidence type="ECO:0000256" key="6">
    <source>
        <dbReference type="ARBA" id="ARBA00022801"/>
    </source>
</evidence>
<dbReference type="InterPro" id="IPR013520">
    <property type="entry name" value="Ribonucl_H"/>
</dbReference>
<keyword evidence="7 9" id="KW-0269">Exonuclease</keyword>
<evidence type="ECO:0000256" key="7">
    <source>
        <dbReference type="ARBA" id="ARBA00022839"/>
    </source>
</evidence>
<dbReference type="InterPro" id="IPR038765">
    <property type="entry name" value="Papain-like_cys_pep_sf"/>
</dbReference>
<evidence type="ECO:0000313" key="12">
    <source>
        <dbReference type="Proteomes" id="UP000325440"/>
    </source>
</evidence>
<comment type="subunit">
    <text evidence="9">Forms a heterotrimer with an asymmetric homodimer of the regulatory subunit PAN3 to form the poly(A)-nuclease (PAN) deadenylation complex.</text>
</comment>
<dbReference type="InterPro" id="IPR028881">
    <property type="entry name" value="PAN2_UCH_dom"/>
</dbReference>
<dbReference type="GO" id="GO:0000289">
    <property type="term" value="P:nuclear-transcribed mRNA poly(A) tail shortening"/>
    <property type="evidence" value="ECO:0007669"/>
    <property type="project" value="UniProtKB-UniRule"/>
</dbReference>
<comment type="caution">
    <text evidence="9">Lacks conserved residue(s) required for the propagation of feature annotation.</text>
</comment>
<evidence type="ECO:0000256" key="9">
    <source>
        <dbReference type="HAMAP-Rule" id="MF_03182"/>
    </source>
</evidence>
<dbReference type="Pfam" id="PF20770">
    <property type="entry name" value="PAN2_N"/>
    <property type="match status" value="1"/>
</dbReference>
<keyword evidence="3 9" id="KW-0507">mRNA processing</keyword>
<dbReference type="HAMAP" id="MF_03182">
    <property type="entry name" value="PAN2"/>
    <property type="match status" value="1"/>
</dbReference>
<dbReference type="GO" id="GO:0031251">
    <property type="term" value="C:PAN complex"/>
    <property type="evidence" value="ECO:0007669"/>
    <property type="project" value="UniProtKB-UniRule"/>
</dbReference>
<sequence>MEFTRPVINSYESPDMIMYGNYVDEEYPEVIDTSLYSDQLNGQIIRSEYEETQTILTDNCSQYGITATCFDTYENLLWVGNELGYVTSYYSAEMQKYTMFRVHSNEEVRSLLTTESTLLILTPTTLRCQMRRGLPIFTHGSEYLNEMQCITQLGRSQDTILMGGHQDKLIEFNLNLCKETNIIDAGENGCAILRQNANRTVCCGDPTGVIKLRDPRNISKIIYTVDAHTGSLSDFDVHDNLLVSCGFSNTHGSMVLDQFLVVHDLRMMRSVSSISMIIEPFLLRFMTSYSSRIAVVSNIGQCQLVDTVALSEQDMNLYQMSVAEEGAMALSMDVSPSSQAIIIGDNVSTLHLFTTASTRFNTLARDTIFAQQMEPLPCGPISVTDELADYSNIPLPPCDGHLASELPDGFISNIYRKTPAIDLDILSTMQMKGTVGYAPNQNNRKRNQVAYFNTVPESQNNNNINQSNDDERESPTFVAIPRRYRKIDLKFKSEDFDYEQYNKTGFCGLESNVPNSYCNPMLQVLYFLEPLRKVLMAHICQEEFCLSCELSFLFYMMNKYKGTPCHSGNFLRALRNAHDATALGLILPEHNNSEMKNKINISILIQNWNRFILHQIHLELLKSKRGSIDEQGKFVFKDTDFPSIGGQQVRKKVKNKEEDYNETEITRLFGCKQLHVNKCLKCNHEFSKQSNLMVCNLIYPESNDEKPMSFCDLLQHSICPKQTTTTWCERCESFQQTIQTRTLKSLPAILTVNCAIETKQNKDFWQQQMDILVKQAVTKSGDQKTAPTTPTSFNKPCRYGNNCTRHTCRFMHPGQTLAVPETHNSMSLSQLYYTHSWLPLCIRADLQPDGELTLIKCDDEEVGCKSDHIYDLHAVVCYIHEDRKNLVSIVNVGQSYHEHNTSASNPSPQWYIFNDVSVSPVIGQEAVWFSLDWKIPCILYWVSRNNQVALEIKNEADSVITSKVFTESVYLNSPSNSNDIILAEEIPKSGELVAIDAEFVTLNQEESELRSDGRLATIKPVQMAVARISCIRGEGPHEGKPFIDDYISTQEQVVDYLTKFSGINPGDLDISKSSKNLTTLKSTYMKLRYLVDNGIIFIGHGLYNDFRMINLMVPPKQVIDTVTLFRLPHQRNVSLRFLAWHFLGNKIQSQTHDSVEDAHAALQLYQCYKKLESEGNLQLKLEELYKCGKEMNWMVPSE</sequence>
<dbReference type="CDD" id="cd06143">
    <property type="entry name" value="PAN2_exo"/>
    <property type="match status" value="1"/>
</dbReference>